<dbReference type="Gene3D" id="3.10.450.50">
    <property type="match status" value="1"/>
</dbReference>
<feature type="domain" description="NTF2" evidence="2">
    <location>
        <begin position="12"/>
        <end position="126"/>
    </location>
</feature>
<dbReference type="PROSITE" id="PS50177">
    <property type="entry name" value="NTF2_DOMAIN"/>
    <property type="match status" value="1"/>
</dbReference>
<feature type="region of interest" description="Disordered" evidence="1">
    <location>
        <begin position="197"/>
        <end position="235"/>
    </location>
</feature>
<organism evidence="3 4">
    <name type="scientific">Astathelohania contejeani</name>
    <dbReference type="NCBI Taxonomy" id="164912"/>
    <lineage>
        <taxon>Eukaryota</taxon>
        <taxon>Fungi</taxon>
        <taxon>Fungi incertae sedis</taxon>
        <taxon>Microsporidia</taxon>
        <taxon>Astathelohaniidae</taxon>
        <taxon>Astathelohania</taxon>
    </lineage>
</organism>
<evidence type="ECO:0000256" key="1">
    <source>
        <dbReference type="SAM" id="MobiDB-lite"/>
    </source>
</evidence>
<dbReference type="InterPro" id="IPR002075">
    <property type="entry name" value="NTF2_dom"/>
</dbReference>
<dbReference type="EMBL" id="SBIQ01000202">
    <property type="protein sequence ID" value="KAF7682679.1"/>
    <property type="molecule type" value="Genomic_DNA"/>
</dbReference>
<evidence type="ECO:0000313" key="3">
    <source>
        <dbReference type="EMBL" id="KAF7682679.1"/>
    </source>
</evidence>
<accession>A0ABQ7HWY4</accession>
<feature type="compositionally biased region" description="Polar residues" evidence="1">
    <location>
        <begin position="218"/>
        <end position="235"/>
    </location>
</feature>
<sequence length="235" mass="27798">MNQLISQHSKDLAARFAREYYNNMCRKSSSIAKYYTDASLVSFSRENQSSKSFNSNFQYNIFEFHKKRVTKVLISDLENQEIGPNMLISIIGQYVYEDYSTVRFNHIFFINQISERFVIQNEICRILDEEIIYEDFKSERSSYRSMQTDAEYAGRELVHGEGNRRINGGWIGGHKKPYTKDLRIQYDGRDYKHGMKYKGNNWKGEDDSSRIEQRKTSYNEQSEIKSGNNIQEEKK</sequence>
<evidence type="ECO:0000259" key="2">
    <source>
        <dbReference type="PROSITE" id="PS50177"/>
    </source>
</evidence>
<evidence type="ECO:0000313" key="4">
    <source>
        <dbReference type="Proteomes" id="UP001516464"/>
    </source>
</evidence>
<dbReference type="InterPro" id="IPR032710">
    <property type="entry name" value="NTF2-like_dom_sf"/>
</dbReference>
<dbReference type="SUPFAM" id="SSF54427">
    <property type="entry name" value="NTF2-like"/>
    <property type="match status" value="1"/>
</dbReference>
<gene>
    <name evidence="3" type="ORF">TCON_2101</name>
</gene>
<name>A0ABQ7HWY4_9MICR</name>
<dbReference type="Pfam" id="PF02136">
    <property type="entry name" value="NTF2"/>
    <property type="match status" value="1"/>
</dbReference>
<comment type="caution">
    <text evidence="3">The sequence shown here is derived from an EMBL/GenBank/DDBJ whole genome shotgun (WGS) entry which is preliminary data.</text>
</comment>
<dbReference type="Proteomes" id="UP001516464">
    <property type="component" value="Unassembled WGS sequence"/>
</dbReference>
<feature type="compositionally biased region" description="Basic and acidic residues" evidence="1">
    <location>
        <begin position="203"/>
        <end position="217"/>
    </location>
</feature>
<reference evidence="3 4" key="1">
    <citation type="submission" date="2019-01" db="EMBL/GenBank/DDBJ databases">
        <title>Genomes sequencing and comparative genomics of infectious freshwater microsporidia, Cucumispora dikerogammari and Thelohania contejeani.</title>
        <authorList>
            <person name="Cormier A."/>
            <person name="Giraud I."/>
            <person name="Wattier R."/>
            <person name="Teixeira M."/>
            <person name="Grandjean F."/>
            <person name="Rigaud T."/>
            <person name="Cordaux R."/>
        </authorList>
    </citation>
    <scope>NUCLEOTIDE SEQUENCE [LARGE SCALE GENOMIC DNA]</scope>
    <source>
        <strain evidence="3">T1</strain>
        <tissue evidence="3">Spores</tissue>
    </source>
</reference>
<keyword evidence="4" id="KW-1185">Reference proteome</keyword>
<proteinExistence type="predicted"/>
<protein>
    <recommendedName>
        <fullName evidence="2">NTF2 domain-containing protein</fullName>
    </recommendedName>
</protein>
<dbReference type="InterPro" id="IPR018222">
    <property type="entry name" value="Nuclear_transport_factor_2_euk"/>
</dbReference>